<dbReference type="Gene3D" id="3.40.50.720">
    <property type="entry name" value="NAD(P)-binding Rossmann-like Domain"/>
    <property type="match status" value="1"/>
</dbReference>
<dbReference type="Pfam" id="PF13607">
    <property type="entry name" value="Succ_CoA_lig"/>
    <property type="match status" value="1"/>
</dbReference>
<dbReference type="InterPro" id="IPR032875">
    <property type="entry name" value="Succ_CoA_lig_flav_dom"/>
</dbReference>
<proteinExistence type="predicted"/>
<dbReference type="AlphaFoldDB" id="A0A2P2C6D6"/>
<dbReference type="InterPro" id="IPR011761">
    <property type="entry name" value="ATP-grasp"/>
</dbReference>
<dbReference type="InterPro" id="IPR036291">
    <property type="entry name" value="NAD(P)-bd_dom_sf"/>
</dbReference>
<dbReference type="InterPro" id="IPR016102">
    <property type="entry name" value="Succinyl-CoA_synth-like"/>
</dbReference>
<organism evidence="2">
    <name type="scientific">metagenome</name>
    <dbReference type="NCBI Taxonomy" id="256318"/>
    <lineage>
        <taxon>unclassified sequences</taxon>
        <taxon>metagenomes</taxon>
    </lineage>
</organism>
<evidence type="ECO:0000259" key="1">
    <source>
        <dbReference type="PROSITE" id="PS50975"/>
    </source>
</evidence>
<protein>
    <submittedName>
        <fullName evidence="2">CoA-binding domain protein</fullName>
    </submittedName>
</protein>
<name>A0A2P2C6D6_9ZZZZ</name>
<gene>
    <name evidence="2" type="ORF">NOCA2420077</name>
</gene>
<dbReference type="Gene3D" id="3.30.1490.20">
    <property type="entry name" value="ATP-grasp fold, A domain"/>
    <property type="match status" value="1"/>
</dbReference>
<dbReference type="PROSITE" id="PS50975">
    <property type="entry name" value="ATP_GRASP"/>
    <property type="match status" value="1"/>
</dbReference>
<dbReference type="Gene3D" id="3.30.470.20">
    <property type="entry name" value="ATP-grasp fold, B domain"/>
    <property type="match status" value="1"/>
</dbReference>
<dbReference type="GO" id="GO:0046872">
    <property type="term" value="F:metal ion binding"/>
    <property type="evidence" value="ECO:0007669"/>
    <property type="project" value="InterPro"/>
</dbReference>
<dbReference type="PANTHER" id="PTHR42793:SF4">
    <property type="entry name" value="BLL6376 PROTEIN"/>
    <property type="match status" value="1"/>
</dbReference>
<dbReference type="SUPFAM" id="SSF51735">
    <property type="entry name" value="NAD(P)-binding Rossmann-fold domains"/>
    <property type="match status" value="1"/>
</dbReference>
<dbReference type="InterPro" id="IPR013815">
    <property type="entry name" value="ATP_grasp_subdomain_1"/>
</dbReference>
<evidence type="ECO:0000313" key="2">
    <source>
        <dbReference type="EMBL" id="CUR57558.1"/>
    </source>
</evidence>
<sequence>MTAVVRPGVRRMLEARTVAVVGASERPDSLGLRMTTEVLRSTGFDRTYLVNPGRTTVLGEPCVPSLAEVPQPVDLVLLGVADATLPGQVALAAARRDGGAVVFGSAVGVRETVVQAAAGLEVCGGGCMGFVNVTRGVRAIGYLERDPLPSGSIALVTHSGSVFSALLRTHRRLDYSLVVSSGQELVTTTADYLAQALSMPETRVVGLVLETLRDVPALRAGLAEAAARDIPVVALTVGTSVVGTLLVDAHSGALAGTDAAWEALFAAYGVHRCDDLASFADSLELFAIGRRVRRRAGGIATVHDSGAERVLVADLAEVLGVPFAPLSADTTDRIGRLLDPGLQATNPLDVWGGGQSTEDLFTGCLAALAADDGVDAVALAVDLVPEYDGDESFGRALVNVTARTDKPVVVLSHLSSAIDQPLATRLRAQGIPVLEGTRSGLRALGHLRDHARHHEPLGGEVDSERQRRWVERLDVGDPDPLALLADYGIAVTASEAVDSAEAAVEAAARVGYPVVLKTANPDISHKVDVDGVRLSLADAAAVRAAYDGLSRLGPRVEVQAQVPPGVELAIGMWRDPLLGALVVVAAGGTLVELIDDRVVALPPVSAGWARELVARLKVARLLEGHRGSRAADIDAVVDTIVAVSQLAHELGEHLDALDVNPLIVSPSGATAVDALVAPRTR</sequence>
<dbReference type="PANTHER" id="PTHR42793">
    <property type="entry name" value="COA BINDING DOMAIN CONTAINING PROTEIN"/>
    <property type="match status" value="1"/>
</dbReference>
<dbReference type="EMBL" id="CZKA01000037">
    <property type="protein sequence ID" value="CUR57558.1"/>
    <property type="molecule type" value="Genomic_DNA"/>
</dbReference>
<dbReference type="SUPFAM" id="SSF52210">
    <property type="entry name" value="Succinyl-CoA synthetase domains"/>
    <property type="match status" value="2"/>
</dbReference>
<dbReference type="Pfam" id="PF13380">
    <property type="entry name" value="CoA_binding_2"/>
    <property type="match status" value="1"/>
</dbReference>
<reference evidence="2" key="1">
    <citation type="submission" date="2015-08" db="EMBL/GenBank/DDBJ databases">
        <authorList>
            <person name="Babu N.S."/>
            <person name="Beckwith C.J."/>
            <person name="Beseler K.G."/>
            <person name="Brison A."/>
            <person name="Carone J.V."/>
            <person name="Caskin T.P."/>
            <person name="Diamond M."/>
            <person name="Durham M.E."/>
            <person name="Foxe J.M."/>
            <person name="Go M."/>
            <person name="Henderson B.A."/>
            <person name="Jones I.B."/>
            <person name="McGettigan J.A."/>
            <person name="Micheletti S.J."/>
            <person name="Nasrallah M.E."/>
            <person name="Ortiz D."/>
            <person name="Piller C.R."/>
            <person name="Privatt S.R."/>
            <person name="Schneider S.L."/>
            <person name="Sharp S."/>
            <person name="Smith T.C."/>
            <person name="Stanton J.D."/>
            <person name="Ullery H.E."/>
            <person name="Wilson R.J."/>
            <person name="Serrano M.G."/>
            <person name="Buck G."/>
            <person name="Lee V."/>
            <person name="Wang Y."/>
            <person name="Carvalho R."/>
            <person name="Voegtly L."/>
            <person name="Shi R."/>
            <person name="Duckworth R."/>
            <person name="Johnson A."/>
            <person name="Loviza R."/>
            <person name="Walstead R."/>
            <person name="Shah Z."/>
            <person name="Kiflezghi M."/>
            <person name="Wade K."/>
            <person name="Ball S.L."/>
            <person name="Bradley K.W."/>
            <person name="Asai D.J."/>
            <person name="Bowman C.A."/>
            <person name="Russell D.A."/>
            <person name="Pope W.H."/>
            <person name="Jacobs-Sera D."/>
            <person name="Hendrix R.W."/>
            <person name="Hatfull G.F."/>
        </authorList>
    </citation>
    <scope>NUCLEOTIDE SEQUENCE</scope>
</reference>
<dbReference type="InterPro" id="IPR003781">
    <property type="entry name" value="CoA-bd"/>
</dbReference>
<dbReference type="Pfam" id="PF13549">
    <property type="entry name" value="ATP-grasp_5"/>
    <property type="match status" value="1"/>
</dbReference>
<dbReference type="SUPFAM" id="SSF56059">
    <property type="entry name" value="Glutathione synthetase ATP-binding domain-like"/>
    <property type="match status" value="1"/>
</dbReference>
<feature type="domain" description="ATP-grasp" evidence="1">
    <location>
        <begin position="481"/>
        <end position="520"/>
    </location>
</feature>
<dbReference type="Gene3D" id="3.40.50.261">
    <property type="entry name" value="Succinyl-CoA synthetase domains"/>
    <property type="match status" value="2"/>
</dbReference>
<accession>A0A2P2C6D6</accession>
<dbReference type="GO" id="GO:0005524">
    <property type="term" value="F:ATP binding"/>
    <property type="evidence" value="ECO:0007669"/>
    <property type="project" value="InterPro"/>
</dbReference>
<dbReference type="SMART" id="SM00881">
    <property type="entry name" value="CoA_binding"/>
    <property type="match status" value="1"/>
</dbReference>